<comment type="caution">
    <text evidence="2">The sequence shown here is derived from an EMBL/GenBank/DDBJ whole genome shotgun (WGS) entry which is preliminary data.</text>
</comment>
<protein>
    <submittedName>
        <fullName evidence="2">Uncharacterized protein</fullName>
    </submittedName>
</protein>
<name>A0A9P8PPR1_9ASCO</name>
<reference evidence="2" key="2">
    <citation type="submission" date="2021-01" db="EMBL/GenBank/DDBJ databases">
        <authorList>
            <person name="Schikora-Tamarit M.A."/>
        </authorList>
    </citation>
    <scope>NUCLEOTIDE SEQUENCE</scope>
    <source>
        <strain evidence="2">NCAIM Y.01608</strain>
    </source>
</reference>
<organism evidence="2 3">
    <name type="scientific">Ogataea polymorpha</name>
    <dbReference type="NCBI Taxonomy" id="460523"/>
    <lineage>
        <taxon>Eukaryota</taxon>
        <taxon>Fungi</taxon>
        <taxon>Dikarya</taxon>
        <taxon>Ascomycota</taxon>
        <taxon>Saccharomycotina</taxon>
        <taxon>Pichiomycetes</taxon>
        <taxon>Pichiales</taxon>
        <taxon>Pichiaceae</taxon>
        <taxon>Ogataea</taxon>
    </lineage>
</organism>
<feature type="compositionally biased region" description="Basic and acidic residues" evidence="1">
    <location>
        <begin position="261"/>
        <end position="271"/>
    </location>
</feature>
<accession>A0A9P8PPR1</accession>
<evidence type="ECO:0000313" key="3">
    <source>
        <dbReference type="Proteomes" id="UP000788993"/>
    </source>
</evidence>
<feature type="region of interest" description="Disordered" evidence="1">
    <location>
        <begin position="221"/>
        <end position="299"/>
    </location>
</feature>
<reference evidence="2" key="1">
    <citation type="journal article" date="2021" name="Open Biol.">
        <title>Shared evolutionary footprints suggest mitochondrial oxidative damage underlies multiple complex I losses in fungi.</title>
        <authorList>
            <person name="Schikora-Tamarit M.A."/>
            <person name="Marcet-Houben M."/>
            <person name="Nosek J."/>
            <person name="Gabaldon T."/>
        </authorList>
    </citation>
    <scope>NUCLEOTIDE SEQUENCE</scope>
    <source>
        <strain evidence="2">NCAIM Y.01608</strain>
    </source>
</reference>
<keyword evidence="3" id="KW-1185">Reference proteome</keyword>
<feature type="compositionally biased region" description="Basic and acidic residues" evidence="1">
    <location>
        <begin position="176"/>
        <end position="204"/>
    </location>
</feature>
<dbReference type="Proteomes" id="UP000788993">
    <property type="component" value="Unassembled WGS sequence"/>
</dbReference>
<dbReference type="AlphaFoldDB" id="A0A9P8PPR1"/>
<feature type="compositionally biased region" description="Basic and acidic residues" evidence="1">
    <location>
        <begin position="290"/>
        <end position="299"/>
    </location>
</feature>
<evidence type="ECO:0000313" key="2">
    <source>
        <dbReference type="EMBL" id="KAH3675330.1"/>
    </source>
</evidence>
<sequence length="326" mass="36607">MATIGRPPWSTKPKHRGAMPALANDTSVREVAVADCNHERRAVGASFAESHESRLVVWHQQPHQRERADVEEQNPPEHLFGRLGDRLDRVWCFCCTQATQLCATKAEGGGDKHGHNALEACWSERPGIFPVPVENGCVMGHSAEQDYKSRDQKAQNSCDFSHRKQHLRKAVNPHRQHVDQDHHDEKRRDQVAVADREPVPELERDGRRAELERQQHQPLHHVVPADGKPPARVDEGGGVVRERPGDREVARKLGQRVHHAEHHDRDERVADQDAAGATVSERLGGAQEQARADRPAQRDHLHLERAELVFQGHVDTVGHGGGFERG</sequence>
<feature type="region of interest" description="Disordered" evidence="1">
    <location>
        <begin position="147"/>
        <end position="204"/>
    </location>
</feature>
<feature type="compositionally biased region" description="Basic and acidic residues" evidence="1">
    <location>
        <begin position="229"/>
        <end position="251"/>
    </location>
</feature>
<gene>
    <name evidence="2" type="ORF">OGATHE_001670</name>
</gene>
<feature type="compositionally biased region" description="Basic residues" evidence="1">
    <location>
        <begin position="163"/>
        <end position="175"/>
    </location>
</feature>
<proteinExistence type="predicted"/>
<feature type="region of interest" description="Disordered" evidence="1">
    <location>
        <begin position="1"/>
        <end position="20"/>
    </location>
</feature>
<dbReference type="EMBL" id="JAEUBD010000382">
    <property type="protein sequence ID" value="KAH3675330.1"/>
    <property type="molecule type" value="Genomic_DNA"/>
</dbReference>
<evidence type="ECO:0000256" key="1">
    <source>
        <dbReference type="SAM" id="MobiDB-lite"/>
    </source>
</evidence>